<comment type="caution">
    <text evidence="7">The sequence shown here is derived from an EMBL/GenBank/DDBJ whole genome shotgun (WGS) entry which is preliminary data.</text>
</comment>
<evidence type="ECO:0000256" key="5">
    <source>
        <dbReference type="ARBA" id="ARBA00023136"/>
    </source>
</evidence>
<evidence type="ECO:0000256" key="4">
    <source>
        <dbReference type="ARBA" id="ARBA00022989"/>
    </source>
</evidence>
<comment type="subcellular location">
    <subcellularLocation>
        <location evidence="1">Membrane</location>
        <topology evidence="1">Single-pass membrane protein</topology>
    </subcellularLocation>
</comment>
<evidence type="ECO:0000313" key="8">
    <source>
        <dbReference type="Proteomes" id="UP001347796"/>
    </source>
</evidence>
<feature type="transmembrane region" description="Helical" evidence="6">
    <location>
        <begin position="12"/>
        <end position="31"/>
    </location>
</feature>
<dbReference type="EMBL" id="JAZGQO010000007">
    <property type="protein sequence ID" value="KAK6183517.1"/>
    <property type="molecule type" value="Genomic_DNA"/>
</dbReference>
<dbReference type="Proteomes" id="UP001347796">
    <property type="component" value="Unassembled WGS sequence"/>
</dbReference>
<name>A0AAN8JVM6_PATCE</name>
<keyword evidence="8" id="KW-1185">Reference proteome</keyword>
<reference evidence="7 8" key="1">
    <citation type="submission" date="2024-01" db="EMBL/GenBank/DDBJ databases">
        <title>The genome of the rayed Mediterranean limpet Patella caerulea (Linnaeus, 1758).</title>
        <authorList>
            <person name="Anh-Thu Weber A."/>
            <person name="Halstead-Nussloch G."/>
        </authorList>
    </citation>
    <scope>NUCLEOTIDE SEQUENCE [LARGE SCALE GENOMIC DNA]</scope>
    <source>
        <strain evidence="7">AATW-2023a</strain>
        <tissue evidence="7">Whole specimen</tissue>
    </source>
</reference>
<evidence type="ECO:0000256" key="1">
    <source>
        <dbReference type="ARBA" id="ARBA00004167"/>
    </source>
</evidence>
<keyword evidence="4 6" id="KW-1133">Transmembrane helix</keyword>
<dbReference type="GO" id="GO:0016020">
    <property type="term" value="C:membrane"/>
    <property type="evidence" value="ECO:0007669"/>
    <property type="project" value="UniProtKB-SubCell"/>
</dbReference>
<evidence type="ECO:0000256" key="2">
    <source>
        <dbReference type="ARBA" id="ARBA00007304"/>
    </source>
</evidence>
<dbReference type="Pfam" id="PF15990">
    <property type="entry name" value="UPF0767"/>
    <property type="match status" value="1"/>
</dbReference>
<keyword evidence="5 6" id="KW-0472">Membrane</keyword>
<dbReference type="AlphaFoldDB" id="A0AAN8JVM6"/>
<dbReference type="PANTHER" id="PTHR28599">
    <property type="entry name" value="SMALL INTEGRAL MEMBRANE PROTEIN 12"/>
    <property type="match status" value="1"/>
</dbReference>
<dbReference type="PANTHER" id="PTHR28599:SF1">
    <property type="entry name" value="SMALL INTEGRAL MEMBRANE PROTEIN 12"/>
    <property type="match status" value="1"/>
</dbReference>
<evidence type="ECO:0000256" key="6">
    <source>
        <dbReference type="SAM" id="Phobius"/>
    </source>
</evidence>
<evidence type="ECO:0000313" key="7">
    <source>
        <dbReference type="EMBL" id="KAK6183517.1"/>
    </source>
</evidence>
<gene>
    <name evidence="7" type="ORF">SNE40_010987</name>
</gene>
<sequence>MWPVIMGFARTYAVYITWPVAAVVGVIGYNFETIVRKDKNTPWKTKSIQEERDERKLKDLEETKDVTEVDSLKAKTFVPKTILGRNG</sequence>
<accession>A0AAN8JVM6</accession>
<keyword evidence="3 6" id="KW-0812">Transmembrane</keyword>
<evidence type="ECO:0000256" key="3">
    <source>
        <dbReference type="ARBA" id="ARBA00022692"/>
    </source>
</evidence>
<protein>
    <recommendedName>
        <fullName evidence="9">Small integral membrane protein 12</fullName>
    </recommendedName>
</protein>
<organism evidence="7 8">
    <name type="scientific">Patella caerulea</name>
    <name type="common">Rayed Mediterranean limpet</name>
    <dbReference type="NCBI Taxonomy" id="87958"/>
    <lineage>
        <taxon>Eukaryota</taxon>
        <taxon>Metazoa</taxon>
        <taxon>Spiralia</taxon>
        <taxon>Lophotrochozoa</taxon>
        <taxon>Mollusca</taxon>
        <taxon>Gastropoda</taxon>
        <taxon>Patellogastropoda</taxon>
        <taxon>Patelloidea</taxon>
        <taxon>Patellidae</taxon>
        <taxon>Patella</taxon>
    </lineage>
</organism>
<comment type="similarity">
    <text evidence="2">Belongs to the SMIM12 family.</text>
</comment>
<evidence type="ECO:0008006" key="9">
    <source>
        <dbReference type="Google" id="ProtNLM"/>
    </source>
</evidence>
<dbReference type="InterPro" id="IPR031933">
    <property type="entry name" value="UPF0767"/>
</dbReference>
<proteinExistence type="inferred from homology"/>